<evidence type="ECO:0000313" key="2">
    <source>
        <dbReference type="Proteomes" id="UP000023430"/>
    </source>
</evidence>
<dbReference type="AlphaFoldDB" id="X7F7J1"/>
<accession>X7F7J1</accession>
<protein>
    <recommendedName>
        <fullName evidence="3">Sulfotransferase domain-containing protein</fullName>
    </recommendedName>
</protein>
<dbReference type="RefSeq" id="WP_043770381.1">
    <property type="nucleotide sequence ID" value="NZ_JAME01000014.1"/>
</dbReference>
<dbReference type="InterPro" id="IPR027417">
    <property type="entry name" value="P-loop_NTPase"/>
</dbReference>
<comment type="caution">
    <text evidence="1">The sequence shown here is derived from an EMBL/GenBank/DDBJ whole genome shotgun (WGS) entry which is preliminary data.</text>
</comment>
<dbReference type="STRING" id="1449351.RISW2_04105"/>
<proteinExistence type="predicted"/>
<dbReference type="Proteomes" id="UP000023430">
    <property type="component" value="Unassembled WGS sequence"/>
</dbReference>
<keyword evidence="2" id="KW-1185">Reference proteome</keyword>
<gene>
    <name evidence="1" type="ORF">RISW2_04105</name>
</gene>
<dbReference type="OrthoDB" id="5724543at2"/>
<dbReference type="Gene3D" id="3.40.50.300">
    <property type="entry name" value="P-loop containing nucleotide triphosphate hydrolases"/>
    <property type="match status" value="1"/>
</dbReference>
<dbReference type="SUPFAM" id="SSF52540">
    <property type="entry name" value="P-loop containing nucleoside triphosphate hydrolases"/>
    <property type="match status" value="1"/>
</dbReference>
<organism evidence="1 2">
    <name type="scientific">Roseivivax isoporae LMG 25204</name>
    <dbReference type="NCBI Taxonomy" id="1449351"/>
    <lineage>
        <taxon>Bacteria</taxon>
        <taxon>Pseudomonadati</taxon>
        <taxon>Pseudomonadota</taxon>
        <taxon>Alphaproteobacteria</taxon>
        <taxon>Rhodobacterales</taxon>
        <taxon>Roseobacteraceae</taxon>
        <taxon>Roseivivax</taxon>
    </lineage>
</organism>
<dbReference type="eggNOG" id="ENOG502ZBVB">
    <property type="taxonomic scope" value="Bacteria"/>
</dbReference>
<dbReference type="EMBL" id="JAME01000014">
    <property type="protein sequence ID" value="ETX28902.1"/>
    <property type="molecule type" value="Genomic_DNA"/>
</dbReference>
<reference evidence="1 2" key="1">
    <citation type="submission" date="2014-01" db="EMBL/GenBank/DDBJ databases">
        <title>Roseivivax isoporae LMG 25204 Genome Sequencing.</title>
        <authorList>
            <person name="Lai Q."/>
            <person name="Li G."/>
            <person name="Shao Z."/>
        </authorList>
    </citation>
    <scope>NUCLEOTIDE SEQUENCE [LARGE SCALE GENOMIC DNA]</scope>
    <source>
        <strain evidence="1 2">LMG 25204</strain>
    </source>
</reference>
<sequence length="243" mass="27639">MDRHILIAGQGRAGTTLFYNMLRQTLQGFRLPAREVPAAGYVALPGSYVTKRPLDIFDIPGILKLNDNQKRVDLIVSLRDPRDLLTSRHASVPDDYFCHADRTYFVPPDGSAPMLTNPGLIPTHHAIAEVAMSGVFPQGVFLLKYERLVADPEAMQAQLARDLGLEFEGRFSDFHKAEIPADLQRALNGVRPVQRTEIPRWQRPEHRARIIDQFTRFPELFDILVALDYEDDNRWFDSFRAAA</sequence>
<evidence type="ECO:0000313" key="1">
    <source>
        <dbReference type="EMBL" id="ETX28902.1"/>
    </source>
</evidence>
<name>X7F7J1_9RHOB</name>
<evidence type="ECO:0008006" key="3">
    <source>
        <dbReference type="Google" id="ProtNLM"/>
    </source>
</evidence>